<protein>
    <submittedName>
        <fullName evidence="3">Nuclear transport factor 2 family protein</fullName>
    </submittedName>
</protein>
<dbReference type="Proteomes" id="UP001626549">
    <property type="component" value="Chromosome"/>
</dbReference>
<keyword evidence="1" id="KW-0732">Signal</keyword>
<dbReference type="InterPro" id="IPR037401">
    <property type="entry name" value="SnoaL-like"/>
</dbReference>
<dbReference type="Pfam" id="PF13474">
    <property type="entry name" value="SnoaL_3"/>
    <property type="match status" value="1"/>
</dbReference>
<dbReference type="SUPFAM" id="SSF54427">
    <property type="entry name" value="NTF2-like"/>
    <property type="match status" value="1"/>
</dbReference>
<evidence type="ECO:0000256" key="1">
    <source>
        <dbReference type="SAM" id="SignalP"/>
    </source>
</evidence>
<dbReference type="InterPro" id="IPR032710">
    <property type="entry name" value="NTF2-like_dom_sf"/>
</dbReference>
<proteinExistence type="predicted"/>
<sequence length="182" mass="20664">MQIRFKTHAILLAQYFFLAAFSLHSLQSAADDRAKEAINGLLDDFHQAAADADKERYLGYFSADGVFMGTDDWERWPLPEFTVYVGERFSGGTGWTYVSEERFITLGPTEASAWFDEIMVSKRWGRFRGTGVLLKENGVWKIAHYSLTALVPNERFADVAEVATEGFLAREAEQDSEEEKEN</sequence>
<reference evidence="3 4" key="1">
    <citation type="submission" date="2023-10" db="EMBL/GenBank/DDBJ databases">
        <title>Two novel species belonging to the OM43/NOR5 clade.</title>
        <authorList>
            <person name="Park M."/>
        </authorList>
    </citation>
    <scope>NUCLEOTIDE SEQUENCE [LARGE SCALE GENOMIC DNA]</scope>
    <source>
        <strain evidence="3 4">IMCC45268</strain>
    </source>
</reference>
<feature type="signal peptide" evidence="1">
    <location>
        <begin position="1"/>
        <end position="30"/>
    </location>
</feature>
<keyword evidence="4" id="KW-1185">Reference proteome</keyword>
<dbReference type="EMBL" id="CP136865">
    <property type="protein sequence ID" value="WOJ97176.1"/>
    <property type="molecule type" value="Genomic_DNA"/>
</dbReference>
<gene>
    <name evidence="3" type="ORF">R0137_01055</name>
</gene>
<dbReference type="RefSeq" id="WP_407327874.1">
    <property type="nucleotide sequence ID" value="NZ_CP136865.1"/>
</dbReference>
<organism evidence="3 4">
    <name type="scientific">Congregibacter brevis</name>
    <dbReference type="NCBI Taxonomy" id="3081201"/>
    <lineage>
        <taxon>Bacteria</taxon>
        <taxon>Pseudomonadati</taxon>
        <taxon>Pseudomonadota</taxon>
        <taxon>Gammaproteobacteria</taxon>
        <taxon>Cellvibrionales</taxon>
        <taxon>Halieaceae</taxon>
        <taxon>Congregibacter</taxon>
    </lineage>
</organism>
<accession>A0ABZ0IDQ0</accession>
<feature type="domain" description="SnoaL-like" evidence="2">
    <location>
        <begin position="38"/>
        <end position="148"/>
    </location>
</feature>
<evidence type="ECO:0000313" key="3">
    <source>
        <dbReference type="EMBL" id="WOJ97176.1"/>
    </source>
</evidence>
<feature type="chain" id="PRO_5046763114" evidence="1">
    <location>
        <begin position="31"/>
        <end position="182"/>
    </location>
</feature>
<evidence type="ECO:0000313" key="4">
    <source>
        <dbReference type="Proteomes" id="UP001626549"/>
    </source>
</evidence>
<evidence type="ECO:0000259" key="2">
    <source>
        <dbReference type="Pfam" id="PF13474"/>
    </source>
</evidence>
<name>A0ABZ0IDQ0_9GAMM</name>
<dbReference type="Gene3D" id="3.10.450.50">
    <property type="match status" value="1"/>
</dbReference>